<proteinExistence type="predicted"/>
<reference evidence="2 3" key="1">
    <citation type="submission" date="2020-04" db="EMBL/GenBank/DDBJ databases">
        <title>Description of novel Gluconacetobacter.</title>
        <authorList>
            <person name="Sombolestani A."/>
        </authorList>
    </citation>
    <scope>NUCLEOTIDE SEQUENCE [LARGE SCALE GENOMIC DNA]</scope>
    <source>
        <strain evidence="2 3">LMG 27724</strain>
    </source>
</reference>
<accession>A0A7W4J1E8</accession>
<evidence type="ECO:0008006" key="4">
    <source>
        <dbReference type="Google" id="ProtNLM"/>
    </source>
</evidence>
<evidence type="ECO:0000313" key="3">
    <source>
        <dbReference type="Proteomes" id="UP000577891"/>
    </source>
</evidence>
<dbReference type="Proteomes" id="UP000577891">
    <property type="component" value="Unassembled WGS sequence"/>
</dbReference>
<dbReference type="EMBL" id="JABEQE010000010">
    <property type="protein sequence ID" value="MBB2172881.1"/>
    <property type="molecule type" value="Genomic_DNA"/>
</dbReference>
<keyword evidence="1" id="KW-0732">Signal</keyword>
<comment type="caution">
    <text evidence="2">The sequence shown here is derived from an EMBL/GenBank/DDBJ whole genome shotgun (WGS) entry which is preliminary data.</text>
</comment>
<feature type="signal peptide" evidence="1">
    <location>
        <begin position="1"/>
        <end position="17"/>
    </location>
</feature>
<keyword evidence="3" id="KW-1185">Reference proteome</keyword>
<sequence length="183" mass="20100">MRRIVLGIMAFGLSACAQSGNGPSKEENRAELNAMATERDDCLKNLPEQIGNYTRRARCINTAMFNYTARVRGDYSYAQRISVARSDLAGKIDRREVSPQEGVEQLKLKIAEINAGESQYLREKETDDQNSAAERRIAAYQAVFGGRQPAPVYQAPVPQMGSMGATVNCSSYAAGSYVNTSCR</sequence>
<dbReference type="PROSITE" id="PS51257">
    <property type="entry name" value="PROKAR_LIPOPROTEIN"/>
    <property type="match status" value="1"/>
</dbReference>
<dbReference type="RefSeq" id="WP_182979407.1">
    <property type="nucleotide sequence ID" value="NZ_BAABGB010000005.1"/>
</dbReference>
<evidence type="ECO:0000256" key="1">
    <source>
        <dbReference type="SAM" id="SignalP"/>
    </source>
</evidence>
<name>A0A7W4J1E8_9PROT</name>
<dbReference type="AlphaFoldDB" id="A0A7W4J1E8"/>
<protein>
    <recommendedName>
        <fullName evidence="4">Lipoprotein</fullName>
    </recommendedName>
</protein>
<organism evidence="2 3">
    <name type="scientific">Gluconacetobacter asukensis</name>
    <dbReference type="NCBI Taxonomy" id="1017181"/>
    <lineage>
        <taxon>Bacteria</taxon>
        <taxon>Pseudomonadati</taxon>
        <taxon>Pseudomonadota</taxon>
        <taxon>Alphaproteobacteria</taxon>
        <taxon>Acetobacterales</taxon>
        <taxon>Acetobacteraceae</taxon>
        <taxon>Gluconacetobacter</taxon>
    </lineage>
</organism>
<feature type="chain" id="PRO_5030976393" description="Lipoprotein" evidence="1">
    <location>
        <begin position="18"/>
        <end position="183"/>
    </location>
</feature>
<evidence type="ECO:0000313" key="2">
    <source>
        <dbReference type="EMBL" id="MBB2172881.1"/>
    </source>
</evidence>
<gene>
    <name evidence="2" type="ORF">HLH35_12250</name>
</gene>